<dbReference type="Proteomes" id="UP001300502">
    <property type="component" value="Unassembled WGS sequence"/>
</dbReference>
<keyword evidence="3" id="KW-1185">Reference proteome</keyword>
<keyword evidence="1" id="KW-0812">Transmembrane</keyword>
<evidence type="ECO:0000256" key="1">
    <source>
        <dbReference type="SAM" id="Phobius"/>
    </source>
</evidence>
<evidence type="ECO:0000313" key="3">
    <source>
        <dbReference type="Proteomes" id="UP001300502"/>
    </source>
</evidence>
<accession>A0AAV9IBZ9</accession>
<sequence length="150" mass="17735">MATPNSEDDSVWKEIFHSFTSRWSQRLKRLPELPSYIRSGAAWESVTRKFHDWKEAVVANPYPAAAYVVTFGVLYGRLLWTIRVSRIEEARIRRTFQEVKDRQAREKAIQQLREQKLNSLSAEEVEKLRKKKIDEEIKKEKEQLADISRS</sequence>
<dbReference type="AlphaFoldDB" id="A0AAV9IBZ9"/>
<organism evidence="2 3">
    <name type="scientific">Galdieria yellowstonensis</name>
    <dbReference type="NCBI Taxonomy" id="3028027"/>
    <lineage>
        <taxon>Eukaryota</taxon>
        <taxon>Rhodophyta</taxon>
        <taxon>Bangiophyceae</taxon>
        <taxon>Galdieriales</taxon>
        <taxon>Galdieriaceae</taxon>
        <taxon>Galdieria</taxon>
    </lineage>
</organism>
<dbReference type="EMBL" id="JANCYU010000027">
    <property type="protein sequence ID" value="KAK4524980.1"/>
    <property type="molecule type" value="Genomic_DNA"/>
</dbReference>
<proteinExistence type="predicted"/>
<name>A0AAV9IBZ9_9RHOD</name>
<comment type="caution">
    <text evidence="2">The sequence shown here is derived from an EMBL/GenBank/DDBJ whole genome shotgun (WGS) entry which is preliminary data.</text>
</comment>
<gene>
    <name evidence="2" type="ORF">GAYE_SCF07G2884</name>
</gene>
<protein>
    <recommendedName>
        <fullName evidence="4">Transmembrane protein</fullName>
    </recommendedName>
</protein>
<keyword evidence="1" id="KW-1133">Transmembrane helix</keyword>
<feature type="transmembrane region" description="Helical" evidence="1">
    <location>
        <begin position="64"/>
        <end position="84"/>
    </location>
</feature>
<reference evidence="2 3" key="1">
    <citation type="submission" date="2022-07" db="EMBL/GenBank/DDBJ databases">
        <title>Genome-wide signatures of adaptation to extreme environments.</title>
        <authorList>
            <person name="Cho C.H."/>
            <person name="Yoon H.S."/>
        </authorList>
    </citation>
    <scope>NUCLEOTIDE SEQUENCE [LARGE SCALE GENOMIC DNA]</scope>
    <source>
        <strain evidence="2 3">108.79 E11</strain>
    </source>
</reference>
<evidence type="ECO:0008006" key="4">
    <source>
        <dbReference type="Google" id="ProtNLM"/>
    </source>
</evidence>
<keyword evidence="1" id="KW-0472">Membrane</keyword>
<evidence type="ECO:0000313" key="2">
    <source>
        <dbReference type="EMBL" id="KAK4524980.1"/>
    </source>
</evidence>